<name>A0A7S7AIX3_9GAMM</name>
<keyword evidence="2" id="KW-1185">Reference proteome</keyword>
<dbReference type="Proteomes" id="UP000593966">
    <property type="component" value="Chromosome"/>
</dbReference>
<evidence type="ECO:0000313" key="2">
    <source>
        <dbReference type="Proteomes" id="UP000593966"/>
    </source>
</evidence>
<dbReference type="AlphaFoldDB" id="A0A7S7AIX3"/>
<evidence type="ECO:0000313" key="1">
    <source>
        <dbReference type="EMBL" id="QOW47419.1"/>
    </source>
</evidence>
<proteinExistence type="predicted"/>
<accession>A0A7S7AIX3</accession>
<organism evidence="1 2">
    <name type="scientific">Acinetobacter piscicola</name>
    <dbReference type="NCBI Taxonomy" id="2006115"/>
    <lineage>
        <taxon>Bacteria</taxon>
        <taxon>Pseudomonadati</taxon>
        <taxon>Pseudomonadota</taxon>
        <taxon>Gammaproteobacteria</taxon>
        <taxon>Moraxellales</taxon>
        <taxon>Moraxellaceae</taxon>
        <taxon>Acinetobacter</taxon>
    </lineage>
</organism>
<sequence length="218" mass="24899">MKLSLNFQSYLAKIITVGICSFLTACDFPKQSADQIAANSTNLGEQKQDAQQEGKRLTEVAGRTALPHAQSSESAAQEIVSTQSRPYVGRYHVIVDCREKFALCAQGKAEFMINLLKDGTSHRTLIYLGKMSYEKKSNQATRVYQQNTWRFNPQTRQIEIRRIEGVYFYYNVNENGDLVIDLKNIYSNNEIENGRFIDGTYVPTQEYVLKKLISEEEN</sequence>
<protein>
    <recommendedName>
        <fullName evidence="3">Lipoprotein</fullName>
    </recommendedName>
</protein>
<dbReference type="RefSeq" id="WP_180046288.1">
    <property type="nucleotide sequence ID" value="NZ_CP048659.1"/>
</dbReference>
<gene>
    <name evidence="1" type="ORF">G0028_16870</name>
</gene>
<reference evidence="1 2" key="1">
    <citation type="submission" date="2020-02" db="EMBL/GenBank/DDBJ databases">
        <title>Tigecycline-resistant Acinetobacter species from pigs and migratory birds.</title>
        <authorList>
            <person name="Chen C."/>
            <person name="Sun J."/>
            <person name="Liao X.-P."/>
            <person name="Liu Y.-H."/>
        </authorList>
    </citation>
    <scope>NUCLEOTIDE SEQUENCE [LARGE SCALE GENOMIC DNA]</scope>
    <source>
        <strain evidence="1 2">YH12207_T</strain>
    </source>
</reference>
<evidence type="ECO:0008006" key="3">
    <source>
        <dbReference type="Google" id="ProtNLM"/>
    </source>
</evidence>
<dbReference type="PROSITE" id="PS51257">
    <property type="entry name" value="PROKAR_LIPOPROTEIN"/>
    <property type="match status" value="1"/>
</dbReference>
<dbReference type="EMBL" id="CP048659">
    <property type="protein sequence ID" value="QOW47419.1"/>
    <property type="molecule type" value="Genomic_DNA"/>
</dbReference>